<evidence type="ECO:0000256" key="1">
    <source>
        <dbReference type="PIRSR" id="PIRSR613078-1"/>
    </source>
</evidence>
<dbReference type="eggNOG" id="COG0406">
    <property type="taxonomic scope" value="Bacteria"/>
</dbReference>
<reference evidence="4" key="1">
    <citation type="submission" date="2010-02" db="EMBL/GenBank/DDBJ databases">
        <title>Complete sequence of Desulfurivibrio alkaliphilus AHT2.</title>
        <authorList>
            <consortium name="US DOE Joint Genome Institute"/>
            <person name="Pitluck S."/>
            <person name="Chertkov O."/>
            <person name="Detter J.C."/>
            <person name="Han C."/>
            <person name="Tapia R."/>
            <person name="Larimer F."/>
            <person name="Land M."/>
            <person name="Hauser L."/>
            <person name="Kyrpides N."/>
            <person name="Mikhailova N."/>
            <person name="Sorokin D.Y."/>
            <person name="Muyzer G."/>
            <person name="Woyke T."/>
        </authorList>
    </citation>
    <scope>NUCLEOTIDE SEQUENCE [LARGE SCALE GENOMIC DNA]</scope>
    <source>
        <strain evidence="4">DSM 19089 / UNIQEM U267 / AHT2</strain>
    </source>
</reference>
<accession>D6Z3T9</accession>
<dbReference type="InterPro" id="IPR050275">
    <property type="entry name" value="PGM_Phosphatase"/>
</dbReference>
<dbReference type="FunCoup" id="D6Z3T9">
    <property type="interactions" value="345"/>
</dbReference>
<dbReference type="CDD" id="cd07067">
    <property type="entry name" value="HP_PGM_like"/>
    <property type="match status" value="1"/>
</dbReference>
<dbReference type="HOGENOM" id="CLU_033323_8_4_7"/>
<dbReference type="RefSeq" id="WP_013163741.1">
    <property type="nucleotide sequence ID" value="NC_014216.1"/>
</dbReference>
<organism evidence="3 4">
    <name type="scientific">Desulfurivibrio alkaliphilus (strain DSM 19089 / UNIQEM U267 / AHT2)</name>
    <dbReference type="NCBI Taxonomy" id="589865"/>
    <lineage>
        <taxon>Bacteria</taxon>
        <taxon>Pseudomonadati</taxon>
        <taxon>Thermodesulfobacteriota</taxon>
        <taxon>Desulfobulbia</taxon>
        <taxon>Desulfobulbales</taxon>
        <taxon>Desulfobulbaceae</taxon>
        <taxon>Desulfurivibrio</taxon>
    </lineage>
</organism>
<evidence type="ECO:0000256" key="2">
    <source>
        <dbReference type="PIRSR" id="PIRSR613078-2"/>
    </source>
</evidence>
<proteinExistence type="predicted"/>
<dbReference type="KEGG" id="dak:DaAHT2_1519"/>
<dbReference type="OrthoDB" id="9781415at2"/>
<feature type="binding site" evidence="2">
    <location>
        <position position="85"/>
    </location>
    <ligand>
        <name>substrate</name>
    </ligand>
</feature>
<dbReference type="Pfam" id="PF00300">
    <property type="entry name" value="His_Phos_1"/>
    <property type="match status" value="2"/>
</dbReference>
<dbReference type="GO" id="GO:0016791">
    <property type="term" value="F:phosphatase activity"/>
    <property type="evidence" value="ECO:0007669"/>
    <property type="project" value="TreeGrafter"/>
</dbReference>
<dbReference type="AlphaFoldDB" id="D6Z3T9"/>
<dbReference type="InParanoid" id="D6Z3T9"/>
<evidence type="ECO:0000313" key="3">
    <source>
        <dbReference type="EMBL" id="ADH86214.1"/>
    </source>
</evidence>
<sequence>MVTTLCLVRHGETEGSDIPRYKGSLDVPLSATGLEQVRHTAQRLRRALAELLRQRRQSYLRVVHDEEEAATTEGLEVVYCSPLIRAVKSAELIAAPHGLTPVVEPELRERHFGVWEGLSFAEIKRDFPEAFTAWAADPVRFAPPEGESTLEVAQRGQAALEAILARHPGGNIGVVAHGGVNRVILCRLLGMPLENIFRLEQDLACYNIIELWEQLPVIKALNA</sequence>
<dbReference type="SUPFAM" id="SSF53254">
    <property type="entry name" value="Phosphoglycerate mutase-like"/>
    <property type="match status" value="1"/>
</dbReference>
<dbReference type="InterPro" id="IPR029033">
    <property type="entry name" value="His_PPase_superfam"/>
</dbReference>
<dbReference type="Gene3D" id="3.40.50.1240">
    <property type="entry name" value="Phosphoglycerate mutase-like"/>
    <property type="match status" value="1"/>
</dbReference>
<gene>
    <name evidence="3" type="ordered locus">DaAHT2_1519</name>
</gene>
<dbReference type="EMBL" id="CP001940">
    <property type="protein sequence ID" value="ADH86214.1"/>
    <property type="molecule type" value="Genomic_DNA"/>
</dbReference>
<name>D6Z3T9_DESAT</name>
<evidence type="ECO:0000313" key="4">
    <source>
        <dbReference type="Proteomes" id="UP000001508"/>
    </source>
</evidence>
<dbReference type="STRING" id="589865.DaAHT2_1519"/>
<dbReference type="PANTHER" id="PTHR48100:SF10">
    <property type="entry name" value="2-CARBOXY-D-ARABINITOL-1-PHOSPHATASE-RELATED"/>
    <property type="match status" value="1"/>
</dbReference>
<protein>
    <submittedName>
        <fullName evidence="3">Phosphoglycerate mutase</fullName>
    </submittedName>
</protein>
<keyword evidence="4" id="KW-1185">Reference proteome</keyword>
<dbReference type="SMART" id="SM00855">
    <property type="entry name" value="PGAM"/>
    <property type="match status" value="1"/>
</dbReference>
<dbReference type="Proteomes" id="UP000001508">
    <property type="component" value="Chromosome"/>
</dbReference>
<feature type="active site" description="Proton donor/acceptor" evidence="1">
    <location>
        <position position="109"/>
    </location>
</feature>
<dbReference type="PIRSF" id="PIRSF000709">
    <property type="entry name" value="6PFK_2-Ptase"/>
    <property type="match status" value="1"/>
</dbReference>
<dbReference type="PANTHER" id="PTHR48100">
    <property type="entry name" value="BROAD-SPECIFICITY PHOSPHATASE YOR283W-RELATED"/>
    <property type="match status" value="1"/>
</dbReference>
<feature type="active site" description="Tele-phosphohistidine intermediate" evidence="1">
    <location>
        <position position="10"/>
    </location>
</feature>
<dbReference type="InterPro" id="IPR013078">
    <property type="entry name" value="His_Pase_superF_clade-1"/>
</dbReference>